<dbReference type="EC" id="3.5.3.-" evidence="9"/>
<dbReference type="Gene3D" id="3.30.70.360">
    <property type="match status" value="1"/>
</dbReference>
<dbReference type="PANTHER" id="PTHR32494">
    <property type="entry name" value="ALLANTOATE DEIMINASE-RELATED"/>
    <property type="match status" value="1"/>
</dbReference>
<dbReference type="PANTHER" id="PTHR32494:SF19">
    <property type="entry name" value="ALLANTOATE DEIMINASE-RELATED"/>
    <property type="match status" value="1"/>
</dbReference>
<dbReference type="GO" id="GO:0016813">
    <property type="term" value="F:hydrolase activity, acting on carbon-nitrogen (but not peptide) bonds, in linear amidines"/>
    <property type="evidence" value="ECO:0007669"/>
    <property type="project" value="InterPro"/>
</dbReference>
<feature type="binding site" evidence="7">
    <location>
        <position position="87"/>
    </location>
    <ligand>
        <name>Zn(2+)</name>
        <dbReference type="ChEBI" id="CHEBI:29105"/>
        <label>1</label>
    </ligand>
</feature>
<feature type="binding site" evidence="7">
    <location>
        <position position="87"/>
    </location>
    <ligand>
        <name>Zn(2+)</name>
        <dbReference type="ChEBI" id="CHEBI:29105"/>
        <label>2</label>
    </ligand>
</feature>
<dbReference type="Pfam" id="PF07687">
    <property type="entry name" value="M20_dimer"/>
    <property type="match status" value="1"/>
</dbReference>
<organism evidence="9 10">
    <name type="scientific">Roseibium alexandrii</name>
    <dbReference type="NCBI Taxonomy" id="388408"/>
    <lineage>
        <taxon>Bacteria</taxon>
        <taxon>Pseudomonadati</taxon>
        <taxon>Pseudomonadota</taxon>
        <taxon>Alphaproteobacteria</taxon>
        <taxon>Hyphomicrobiales</taxon>
        <taxon>Stappiaceae</taxon>
        <taxon>Roseibium</taxon>
    </lineage>
</organism>
<evidence type="ECO:0000256" key="2">
    <source>
        <dbReference type="ARBA" id="ARBA00006153"/>
    </source>
</evidence>
<evidence type="ECO:0000256" key="4">
    <source>
        <dbReference type="ARBA" id="ARBA00022723"/>
    </source>
</evidence>
<dbReference type="AlphaFoldDB" id="A0A0M7AQP7"/>
<dbReference type="OrthoDB" id="9808195at2"/>
<comment type="cofactor">
    <cofactor evidence="1">
        <name>Mn(2+)</name>
        <dbReference type="ChEBI" id="CHEBI:29035"/>
    </cofactor>
</comment>
<feature type="binding site" evidence="7">
    <location>
        <position position="76"/>
    </location>
    <ligand>
        <name>Zn(2+)</name>
        <dbReference type="ChEBI" id="CHEBI:29105"/>
        <label>1</label>
    </ligand>
</feature>
<dbReference type="InterPro" id="IPR002933">
    <property type="entry name" value="Peptidase_M20"/>
</dbReference>
<proteinExistence type="inferred from homology"/>
<gene>
    <name evidence="9" type="primary">allC</name>
    <name evidence="9" type="ORF">LAX5112_04641</name>
</gene>
<dbReference type="SUPFAM" id="SSF55031">
    <property type="entry name" value="Bacterial exopeptidase dimerisation domain"/>
    <property type="match status" value="1"/>
</dbReference>
<dbReference type="Pfam" id="PF01546">
    <property type="entry name" value="Peptidase_M20"/>
    <property type="match status" value="1"/>
</dbReference>
<dbReference type="InterPro" id="IPR010158">
    <property type="entry name" value="Amidase_Cbmase"/>
</dbReference>
<dbReference type="SUPFAM" id="SSF53187">
    <property type="entry name" value="Zn-dependent exopeptidases"/>
    <property type="match status" value="1"/>
</dbReference>
<evidence type="ECO:0000256" key="5">
    <source>
        <dbReference type="ARBA" id="ARBA00022801"/>
    </source>
</evidence>
<evidence type="ECO:0000256" key="1">
    <source>
        <dbReference type="ARBA" id="ARBA00001936"/>
    </source>
</evidence>
<accession>A0A0M7AQP7</accession>
<dbReference type="Gene3D" id="3.40.630.10">
    <property type="entry name" value="Zn peptidases"/>
    <property type="match status" value="1"/>
</dbReference>
<keyword evidence="4 7" id="KW-0479">Metal-binding</keyword>
<evidence type="ECO:0000313" key="9">
    <source>
        <dbReference type="EMBL" id="CTQ76580.1"/>
    </source>
</evidence>
<keyword evidence="10" id="KW-1185">Reference proteome</keyword>
<keyword evidence="6" id="KW-0464">Manganese</keyword>
<dbReference type="InterPro" id="IPR036264">
    <property type="entry name" value="Bact_exopeptidase_dim_dom"/>
</dbReference>
<comment type="cofactor">
    <cofactor evidence="7">
        <name>Zn(2+)</name>
        <dbReference type="ChEBI" id="CHEBI:29105"/>
    </cofactor>
    <text evidence="7">Binds 2 Zn(2+) ions per subunit.</text>
</comment>
<reference evidence="10" key="1">
    <citation type="submission" date="2015-07" db="EMBL/GenBank/DDBJ databases">
        <authorList>
            <person name="Rodrigo-Torres Lidia"/>
            <person name="Arahal R.David."/>
        </authorList>
    </citation>
    <scope>NUCLEOTIDE SEQUENCE [LARGE SCALE GENOMIC DNA]</scope>
    <source>
        <strain evidence="10">CECT 5112</strain>
    </source>
</reference>
<dbReference type="NCBIfam" id="TIGR01879">
    <property type="entry name" value="hydantase"/>
    <property type="match status" value="1"/>
</dbReference>
<feature type="binding site" evidence="7">
    <location>
        <position position="372"/>
    </location>
    <ligand>
        <name>Zn(2+)</name>
        <dbReference type="ChEBI" id="CHEBI:29105"/>
        <label>2</label>
    </ligand>
</feature>
<dbReference type="InterPro" id="IPR011650">
    <property type="entry name" value="Peptidase_M20_dimer"/>
</dbReference>
<comment type="similarity">
    <text evidence="2">Belongs to the peptidase M20 family.</text>
</comment>
<name>A0A0M7AQP7_9HYPH</name>
<keyword evidence="5 9" id="KW-0378">Hydrolase</keyword>
<feature type="domain" description="Peptidase M20 dimerisation" evidence="8">
    <location>
        <begin position="200"/>
        <end position="302"/>
    </location>
</feature>
<protein>
    <submittedName>
        <fullName evidence="9">Allantoate amidohydrolase</fullName>
        <ecNumber evidence="9">3.5.3.-</ecNumber>
    </submittedName>
</protein>
<evidence type="ECO:0000259" key="8">
    <source>
        <dbReference type="Pfam" id="PF07687"/>
    </source>
</evidence>
<comment type="subunit">
    <text evidence="3">Homodimer.</text>
</comment>
<dbReference type="RefSeq" id="WP_055673841.1">
    <property type="nucleotide sequence ID" value="NZ_CXWD01000027.1"/>
</dbReference>
<keyword evidence="7" id="KW-0862">Zinc</keyword>
<dbReference type="STRING" id="388408.LAX5112_04641"/>
<feature type="binding site" evidence="7">
    <location>
        <position position="119"/>
    </location>
    <ligand>
        <name>Zn(2+)</name>
        <dbReference type="ChEBI" id="CHEBI:29105"/>
        <label>2</label>
    </ligand>
</feature>
<sequence length="398" mass="42325">MQVQPDRFLQDLHTLRSFGASGVGKGVVRPAFSDPDVAARTWLFDQLAAAGLAPHVDPAGNVFGLADEPSILLGSHSDTQPEGGWLDGALGVIAALEIARAAKETGGPPVSVVNFQDEEGRFGALTGSSIYSGKTTLAEADTFTDVNGVSFRDARSAMADLTGELIPHAQFTGFIELHIEQGSTLDEAGETIGVVTDIVGSRQLQVTLTGQQNHAGTTLMHQRKDAFQALSAFNSALNDRLRNIVTPRTVWTIGRVHLRPNAPSIVPGEVMFDVQWRDVDDDRLARMEALIRDLVSAVAEEYGMAAEVVPIKALQPVPMDPTLRGALCAGAEAQASGKWREMPSGALHDASNMASLMPAAMLFVPSIGGISHDFAEDTNEEDLIIGLRVLADAVSRLS</sequence>
<dbReference type="EMBL" id="CXWD01000027">
    <property type="protein sequence ID" value="CTQ76580.1"/>
    <property type="molecule type" value="Genomic_DNA"/>
</dbReference>
<dbReference type="GO" id="GO:0046872">
    <property type="term" value="F:metal ion binding"/>
    <property type="evidence" value="ECO:0007669"/>
    <property type="project" value="UniProtKB-KW"/>
</dbReference>
<evidence type="ECO:0000313" key="10">
    <source>
        <dbReference type="Proteomes" id="UP000053235"/>
    </source>
</evidence>
<evidence type="ECO:0000256" key="7">
    <source>
        <dbReference type="PIRSR" id="PIRSR001235-1"/>
    </source>
</evidence>
<feature type="binding site" evidence="7">
    <location>
        <position position="178"/>
    </location>
    <ligand>
        <name>Zn(2+)</name>
        <dbReference type="ChEBI" id="CHEBI:29105"/>
        <label>1</label>
    </ligand>
</feature>
<evidence type="ECO:0000256" key="6">
    <source>
        <dbReference type="ARBA" id="ARBA00023211"/>
    </source>
</evidence>
<dbReference type="PIRSF" id="PIRSF001235">
    <property type="entry name" value="Amidase_carbamoylase"/>
    <property type="match status" value="1"/>
</dbReference>
<dbReference type="CDD" id="cd03884">
    <property type="entry name" value="M20_bAS"/>
    <property type="match status" value="1"/>
</dbReference>
<evidence type="ECO:0000256" key="3">
    <source>
        <dbReference type="ARBA" id="ARBA00011738"/>
    </source>
</evidence>
<dbReference type="Proteomes" id="UP000053235">
    <property type="component" value="Unassembled WGS sequence"/>
</dbReference>